<protein>
    <submittedName>
        <fullName evidence="3">Copper chaperone</fullName>
    </submittedName>
    <submittedName>
        <fullName evidence="2">Heavy-metal-associated domain-containing protein</fullName>
    </submittedName>
</protein>
<dbReference type="PROSITE" id="PS50846">
    <property type="entry name" value="HMA_2"/>
    <property type="match status" value="1"/>
</dbReference>
<evidence type="ECO:0000313" key="5">
    <source>
        <dbReference type="Proteomes" id="UP001212337"/>
    </source>
</evidence>
<dbReference type="SUPFAM" id="SSF55008">
    <property type="entry name" value="HMA, heavy metal-associated domain"/>
    <property type="match status" value="1"/>
</dbReference>
<evidence type="ECO:0000313" key="4">
    <source>
        <dbReference type="Proteomes" id="UP000216113"/>
    </source>
</evidence>
<dbReference type="EMBL" id="JAQJVI010000072">
    <property type="protein sequence ID" value="MDA7024930.1"/>
    <property type="molecule type" value="Genomic_DNA"/>
</dbReference>
<reference evidence="3 4" key="1">
    <citation type="submission" date="2017-08" db="EMBL/GenBank/DDBJ databases">
        <title>Genomic and metabolic characterisation of spoilage-associated Pseudomonas species.</title>
        <authorList>
            <person name="Stanborough T."/>
            <person name="Fegan N."/>
            <person name="Powell S.M."/>
            <person name="Singh T."/>
            <person name="Tamplin M.L."/>
            <person name="Chandry P.S."/>
        </authorList>
    </citation>
    <scope>NUCLEOTIDE SEQUENCE [LARGE SCALE GENOMIC DNA]</scope>
    <source>
        <strain evidence="3 4">F1820</strain>
    </source>
</reference>
<proteinExistence type="predicted"/>
<dbReference type="Proteomes" id="UP000216113">
    <property type="component" value="Unassembled WGS sequence"/>
</dbReference>
<dbReference type="GeneID" id="89543052"/>
<accession>A0A266LS08</accession>
<feature type="domain" description="HMA" evidence="1">
    <location>
        <begin position="1"/>
        <end position="63"/>
    </location>
</feature>
<sequence>MFILDVSGIGCGGCVSKITKAIQSLDNKATISVDRSAGKVSVESSESSEQIRKAVEALGFPSQIST</sequence>
<evidence type="ECO:0000259" key="1">
    <source>
        <dbReference type="PROSITE" id="PS50846"/>
    </source>
</evidence>
<dbReference type="CDD" id="cd00371">
    <property type="entry name" value="HMA"/>
    <property type="match status" value="1"/>
</dbReference>
<name>A0A266LS08_PSEFR</name>
<dbReference type="InterPro" id="IPR036163">
    <property type="entry name" value="HMA_dom_sf"/>
</dbReference>
<keyword evidence="5" id="KW-1185">Reference proteome</keyword>
<dbReference type="AlphaFoldDB" id="A0A266LS08"/>
<dbReference type="Proteomes" id="UP001212337">
    <property type="component" value="Unassembled WGS sequence"/>
</dbReference>
<dbReference type="InterPro" id="IPR006121">
    <property type="entry name" value="HMA_dom"/>
</dbReference>
<dbReference type="Gene3D" id="3.30.70.100">
    <property type="match status" value="1"/>
</dbReference>
<evidence type="ECO:0000313" key="2">
    <source>
        <dbReference type="EMBL" id="MDA7024930.1"/>
    </source>
</evidence>
<dbReference type="EMBL" id="NQKL01000012">
    <property type="protein sequence ID" value="OZY40846.1"/>
    <property type="molecule type" value="Genomic_DNA"/>
</dbReference>
<evidence type="ECO:0000313" key="3">
    <source>
        <dbReference type="EMBL" id="OZY40846.1"/>
    </source>
</evidence>
<comment type="caution">
    <text evidence="3">The sequence shown here is derived from an EMBL/GenBank/DDBJ whole genome shotgun (WGS) entry which is preliminary data.</text>
</comment>
<reference evidence="2 5" key="2">
    <citation type="submission" date="2023-01" db="EMBL/GenBank/DDBJ databases">
        <title>Effects of deletion of Siderophore biosynthase gene in Pseudomonas fragi on quorum sensing and spoliage ability.</title>
        <authorList>
            <person name="Cui F."/>
            <person name="Wang D."/>
            <person name="Liu J."/>
            <person name="Wang Q."/>
            <person name="Li T."/>
            <person name="Li J."/>
        </authorList>
    </citation>
    <scope>NUCLEOTIDE SEQUENCE [LARGE SCALE GENOMIC DNA]</scope>
    <source>
        <strain evidence="2 5">MS-10</strain>
    </source>
</reference>
<dbReference type="RefSeq" id="WP_010655518.1">
    <property type="nucleotide sequence ID" value="NZ_CAUQAK010000003.1"/>
</dbReference>
<organism evidence="3 4">
    <name type="scientific">Pseudomonas fragi</name>
    <dbReference type="NCBI Taxonomy" id="296"/>
    <lineage>
        <taxon>Bacteria</taxon>
        <taxon>Pseudomonadati</taxon>
        <taxon>Pseudomonadota</taxon>
        <taxon>Gammaproteobacteria</taxon>
        <taxon>Pseudomonadales</taxon>
        <taxon>Pseudomonadaceae</taxon>
        <taxon>Pseudomonas</taxon>
    </lineage>
</organism>
<dbReference type="GO" id="GO:0046872">
    <property type="term" value="F:metal ion binding"/>
    <property type="evidence" value="ECO:0007669"/>
    <property type="project" value="InterPro"/>
</dbReference>
<dbReference type="Pfam" id="PF00403">
    <property type="entry name" value="HMA"/>
    <property type="match status" value="1"/>
</dbReference>
<gene>
    <name evidence="3" type="ORF">CJF43_16080</name>
    <name evidence="2" type="ORF">PI499_23955</name>
</gene>